<evidence type="ECO:0000313" key="2">
    <source>
        <dbReference type="Proteomes" id="UP001200430"/>
    </source>
</evidence>
<proteinExistence type="predicted"/>
<protein>
    <submittedName>
        <fullName evidence="1">Uncharacterized protein</fullName>
    </submittedName>
</protein>
<dbReference type="EMBL" id="JAKGUD010000009">
    <property type="protein sequence ID" value="MCF4142973.1"/>
    <property type="molecule type" value="Genomic_DNA"/>
</dbReference>
<dbReference type="RefSeq" id="WP_236099686.1">
    <property type="nucleotide sequence ID" value="NZ_JAKGUD010000009.1"/>
</dbReference>
<accession>A0ABS9EP54</accession>
<gene>
    <name evidence="1" type="ORF">L2W38_09080</name>
</gene>
<reference evidence="1 2" key="1">
    <citation type="submission" date="2022-01" db="EMBL/GenBank/DDBJ databases">
        <title>Dethiosulfovibrio faecalis sp. nov., a novel proteolytic, non-sulfur-reducing bacterium isolated from a marine aquaculture solid waste bioreactor.</title>
        <authorList>
            <person name="Grabowski S."/>
            <person name="Apolinario E."/>
            <person name="Schneider N."/>
            <person name="Marshall C.W."/>
            <person name="Sowers K.R."/>
        </authorList>
    </citation>
    <scope>NUCLEOTIDE SEQUENCE [LARGE SCALE GENOMIC DNA]</scope>
    <source>
        <strain evidence="1 2">DSM 12537</strain>
    </source>
</reference>
<comment type="caution">
    <text evidence="1">The sequence shown here is derived from an EMBL/GenBank/DDBJ whole genome shotgun (WGS) entry which is preliminary data.</text>
</comment>
<name>A0ABS9EP54_9BACT</name>
<keyword evidence="2" id="KW-1185">Reference proteome</keyword>
<evidence type="ECO:0000313" key="1">
    <source>
        <dbReference type="EMBL" id="MCF4142973.1"/>
    </source>
</evidence>
<dbReference type="Proteomes" id="UP001200430">
    <property type="component" value="Unassembled WGS sequence"/>
</dbReference>
<organism evidence="1 2">
    <name type="scientific">Dethiosulfovibrio marinus</name>
    <dbReference type="NCBI Taxonomy" id="133532"/>
    <lineage>
        <taxon>Bacteria</taxon>
        <taxon>Thermotogati</taxon>
        <taxon>Synergistota</taxon>
        <taxon>Synergistia</taxon>
        <taxon>Synergistales</taxon>
        <taxon>Dethiosulfovibrionaceae</taxon>
        <taxon>Dethiosulfovibrio</taxon>
    </lineage>
</organism>
<sequence length="85" mass="9509">MTSMTHKASALDFLARSTVNVDDGACHPVAPDASFTVDVRHQEDGTRQFVLFVLDDLGRMQHRLRLNEGSVGELIKLLDETLRDK</sequence>